<evidence type="ECO:0000256" key="1">
    <source>
        <dbReference type="ARBA" id="ARBA00010052"/>
    </source>
</evidence>
<dbReference type="PANTHER" id="PTHR13966">
    <property type="entry name" value="ENDONUCLEASE RELATED"/>
    <property type="match status" value="1"/>
</dbReference>
<dbReference type="HOGENOM" id="CLU_907103_0_0_1"/>
<dbReference type="STRING" id="126957.T1J583"/>
<proteinExistence type="inferred from homology"/>
<keyword evidence="2" id="KW-0540">Nuclease</keyword>
<reference evidence="7" key="1">
    <citation type="submission" date="2011-05" db="EMBL/GenBank/DDBJ databases">
        <authorList>
            <person name="Richards S.R."/>
            <person name="Qu J."/>
            <person name="Jiang H."/>
            <person name="Jhangiani S.N."/>
            <person name="Agravi P."/>
            <person name="Goodspeed R."/>
            <person name="Gross S."/>
            <person name="Mandapat C."/>
            <person name="Jackson L."/>
            <person name="Mathew T."/>
            <person name="Pu L."/>
            <person name="Thornton R."/>
            <person name="Saada N."/>
            <person name="Wilczek-Boney K.B."/>
            <person name="Lee S."/>
            <person name="Kovar C."/>
            <person name="Wu Y."/>
            <person name="Scherer S.E."/>
            <person name="Worley K.C."/>
            <person name="Muzny D.M."/>
            <person name="Gibbs R."/>
        </authorList>
    </citation>
    <scope>NUCLEOTIDE SEQUENCE</scope>
    <source>
        <strain evidence="7">Brora</strain>
    </source>
</reference>
<dbReference type="EMBL" id="JH431854">
    <property type="status" value="NOT_ANNOTATED_CDS"/>
    <property type="molecule type" value="Genomic_DNA"/>
</dbReference>
<name>T1J583_STRMM</name>
<dbReference type="GO" id="GO:0006309">
    <property type="term" value="P:apoptotic DNA fragmentation"/>
    <property type="evidence" value="ECO:0007669"/>
    <property type="project" value="TreeGrafter"/>
</dbReference>
<dbReference type="SMART" id="SM00477">
    <property type="entry name" value="NUC"/>
    <property type="match status" value="1"/>
</dbReference>
<dbReference type="InterPro" id="IPR001604">
    <property type="entry name" value="Endo_G_ENPP1-like_dom"/>
</dbReference>
<dbReference type="Proteomes" id="UP000014500">
    <property type="component" value="Unassembled WGS sequence"/>
</dbReference>
<dbReference type="GO" id="GO:0005634">
    <property type="term" value="C:nucleus"/>
    <property type="evidence" value="ECO:0007669"/>
    <property type="project" value="TreeGrafter"/>
</dbReference>
<evidence type="ECO:0000256" key="4">
    <source>
        <dbReference type="PIRSR" id="PIRSR640255-2"/>
    </source>
</evidence>
<accession>T1J583</accession>
<dbReference type="eggNOG" id="KOG3721">
    <property type="taxonomic scope" value="Eukaryota"/>
</dbReference>
<keyword evidence="7" id="KW-1185">Reference proteome</keyword>
<dbReference type="GO" id="GO:0005743">
    <property type="term" value="C:mitochondrial inner membrane"/>
    <property type="evidence" value="ECO:0007669"/>
    <property type="project" value="TreeGrafter"/>
</dbReference>
<protein>
    <recommendedName>
        <fullName evidence="5">ENPP1-3/EXOG-like endonuclease/phosphodiesterase domain-containing protein</fullName>
    </recommendedName>
</protein>
<feature type="domain" description="ENPP1-3/EXOG-like endonuclease/phosphodiesterase" evidence="5">
    <location>
        <begin position="83"/>
        <end position="281"/>
    </location>
</feature>
<evidence type="ECO:0000259" key="5">
    <source>
        <dbReference type="SMART" id="SM00477"/>
    </source>
</evidence>
<evidence type="ECO:0000256" key="3">
    <source>
        <dbReference type="ARBA" id="ARBA00022759"/>
    </source>
</evidence>
<dbReference type="Pfam" id="PF01223">
    <property type="entry name" value="Endonuclease_NS"/>
    <property type="match status" value="1"/>
</dbReference>
<feature type="binding site" evidence="4">
    <location>
        <position position="172"/>
    </location>
    <ligand>
        <name>Mg(2+)</name>
        <dbReference type="ChEBI" id="CHEBI:18420"/>
        <note>catalytic</note>
    </ligand>
</feature>
<dbReference type="InterPro" id="IPR020821">
    <property type="entry name" value="ENPP1-3/EXOG-like_nuc-like"/>
</dbReference>
<keyword evidence="3" id="KW-0378">Hydrolase</keyword>
<dbReference type="InterPro" id="IPR044925">
    <property type="entry name" value="His-Me_finger_sf"/>
</dbReference>
<comment type="similarity">
    <text evidence="1">Belongs to the DNA/RNA non-specific endonuclease family.</text>
</comment>
<organism evidence="6 7">
    <name type="scientific">Strigamia maritima</name>
    <name type="common">European centipede</name>
    <name type="synonym">Geophilus maritimus</name>
    <dbReference type="NCBI Taxonomy" id="126957"/>
    <lineage>
        <taxon>Eukaryota</taxon>
        <taxon>Metazoa</taxon>
        <taxon>Ecdysozoa</taxon>
        <taxon>Arthropoda</taxon>
        <taxon>Myriapoda</taxon>
        <taxon>Chilopoda</taxon>
        <taxon>Pleurostigmophora</taxon>
        <taxon>Geophilomorpha</taxon>
        <taxon>Linotaeniidae</taxon>
        <taxon>Strigamia</taxon>
    </lineage>
</organism>
<dbReference type="PANTHER" id="PTHR13966:SF5">
    <property type="entry name" value="ENDONUCLEASE G, MITOCHONDRIAL"/>
    <property type="match status" value="1"/>
</dbReference>
<dbReference type="AlphaFoldDB" id="T1J583"/>
<reference evidence="6" key="2">
    <citation type="submission" date="2015-02" db="UniProtKB">
        <authorList>
            <consortium name="EnsemblMetazoa"/>
        </authorList>
    </citation>
    <scope>IDENTIFICATION</scope>
</reference>
<dbReference type="PhylomeDB" id="T1J583"/>
<sequence length="307" mass="35730">MYHIRKLFYPTAAAIVIYLHKSSRSKKEFNAFKIHAQCGKCYTIPPPPAPVVKPRVCLRDQSWTTNSEVVSPNPDDPTVNNLRGELTQVCYNAYTGLPLWTLEHVERNPQRDDHSCLYCEATRTGCAQQEDSSALGSDIGLIKAIKWHTNFDYDPCYFYHGFPQIHRCMSQNNGLWDDFYHYVKFLTDKYKNVYVCSGPLFTTKPMLDCNFRIYNITSMLTHYFKVILCETCNGCYRLECYKFPNEPGCCTNHLDLENFQVKRCNVETHAGFLIFQDVKPHMVSEVDHHPEFIPHWKCRFCFPPLCS</sequence>
<dbReference type="InterPro" id="IPR040255">
    <property type="entry name" value="Non-specific_endonuclease"/>
</dbReference>
<evidence type="ECO:0000313" key="7">
    <source>
        <dbReference type="Proteomes" id="UP000014500"/>
    </source>
</evidence>
<keyword evidence="4" id="KW-0479">Metal-binding</keyword>
<dbReference type="GO" id="GO:0004521">
    <property type="term" value="F:RNA endonuclease activity"/>
    <property type="evidence" value="ECO:0007669"/>
    <property type="project" value="TreeGrafter"/>
</dbReference>
<dbReference type="GO" id="GO:0000014">
    <property type="term" value="F:single-stranded DNA endodeoxyribonuclease activity"/>
    <property type="evidence" value="ECO:0007669"/>
    <property type="project" value="TreeGrafter"/>
</dbReference>
<dbReference type="GO" id="GO:0046872">
    <property type="term" value="F:metal ion binding"/>
    <property type="evidence" value="ECO:0007669"/>
    <property type="project" value="UniProtKB-KW"/>
</dbReference>
<keyword evidence="3" id="KW-0255">Endonuclease</keyword>
<dbReference type="GO" id="GO:0003676">
    <property type="term" value="F:nucleic acid binding"/>
    <property type="evidence" value="ECO:0007669"/>
    <property type="project" value="InterPro"/>
</dbReference>
<evidence type="ECO:0000256" key="2">
    <source>
        <dbReference type="ARBA" id="ARBA00022722"/>
    </source>
</evidence>
<evidence type="ECO:0000313" key="6">
    <source>
        <dbReference type="EnsemblMetazoa" id="SMAR008781-PA"/>
    </source>
</evidence>
<dbReference type="EnsemblMetazoa" id="SMAR008781-RA">
    <property type="protein sequence ID" value="SMAR008781-PA"/>
    <property type="gene ID" value="SMAR008781"/>
</dbReference>
<dbReference type="InterPro" id="IPR044929">
    <property type="entry name" value="DNA/RNA_non-sp_Endonuclease_sf"/>
</dbReference>
<dbReference type="SUPFAM" id="SSF54060">
    <property type="entry name" value="His-Me finger endonucleases"/>
    <property type="match status" value="1"/>
</dbReference>
<dbReference type="Gene3D" id="3.40.570.10">
    <property type="entry name" value="Extracellular Endonuclease, subunit A"/>
    <property type="match status" value="1"/>
</dbReference>